<dbReference type="Proteomes" id="UP000198122">
    <property type="component" value="Unassembled WGS sequence"/>
</dbReference>
<organism evidence="4 5">
    <name type="scientific">Kytococcus aerolatus</name>
    <dbReference type="NCBI Taxonomy" id="592308"/>
    <lineage>
        <taxon>Bacteria</taxon>
        <taxon>Bacillati</taxon>
        <taxon>Actinomycetota</taxon>
        <taxon>Actinomycetes</taxon>
        <taxon>Micrococcales</taxon>
        <taxon>Kytococcaceae</taxon>
        <taxon>Kytococcus</taxon>
    </lineage>
</organism>
<dbReference type="InterPro" id="IPR026881">
    <property type="entry name" value="WYL_dom"/>
</dbReference>
<dbReference type="Pfam" id="PF13280">
    <property type="entry name" value="WYL"/>
    <property type="match status" value="1"/>
</dbReference>
<feature type="domain" description="WYL" evidence="3">
    <location>
        <begin position="139"/>
        <end position="204"/>
    </location>
</feature>
<evidence type="ECO:0000259" key="2">
    <source>
        <dbReference type="Pfam" id="PF08279"/>
    </source>
</evidence>
<sequence length="232" mass="25188">MKRAERLHALSEALRRSGRRGRTAERLAEDFGVSVRTIKRDLDALENAGLPLWSRPGPGGGYGVRPASALPPVHFSPAQAVALMAAVSASSEAPYSDLATAGVRKIVDVLDPGTRQQADQLAARIWVNPRSGPSRSVRSALEEAMLDQRVIRIRFVSKEGVATTRPVEPMMFASTQGEWFLIAWCRLREAVRWFAMNRVESATVTTEPCAGHDLREIGTPPPAARSVGGGRP</sequence>
<dbReference type="InterPro" id="IPR051534">
    <property type="entry name" value="CBASS_pafABC_assoc_protein"/>
</dbReference>
<evidence type="ECO:0000259" key="3">
    <source>
        <dbReference type="Pfam" id="PF13280"/>
    </source>
</evidence>
<accession>A0A212U0W3</accession>
<dbReference type="GO" id="GO:0003677">
    <property type="term" value="F:DNA binding"/>
    <property type="evidence" value="ECO:0007669"/>
    <property type="project" value="UniProtKB-KW"/>
</dbReference>
<feature type="region of interest" description="Disordered" evidence="1">
    <location>
        <begin position="210"/>
        <end position="232"/>
    </location>
</feature>
<dbReference type="PANTHER" id="PTHR34580:SF1">
    <property type="entry name" value="PROTEIN PAFC"/>
    <property type="match status" value="1"/>
</dbReference>
<name>A0A212U0W3_9MICO</name>
<keyword evidence="5" id="KW-1185">Reference proteome</keyword>
<dbReference type="InterPro" id="IPR036390">
    <property type="entry name" value="WH_DNA-bd_sf"/>
</dbReference>
<dbReference type="Pfam" id="PF08279">
    <property type="entry name" value="HTH_11"/>
    <property type="match status" value="1"/>
</dbReference>
<dbReference type="AlphaFoldDB" id="A0A212U0W3"/>
<dbReference type="InterPro" id="IPR036388">
    <property type="entry name" value="WH-like_DNA-bd_sf"/>
</dbReference>
<reference evidence="4 5" key="1">
    <citation type="submission" date="2017-06" db="EMBL/GenBank/DDBJ databases">
        <authorList>
            <person name="Kim H.J."/>
            <person name="Triplett B.A."/>
        </authorList>
    </citation>
    <scope>NUCLEOTIDE SEQUENCE [LARGE SCALE GENOMIC DNA]</scope>
    <source>
        <strain evidence="4 5">DSM 22179</strain>
    </source>
</reference>
<dbReference type="SUPFAM" id="SSF46785">
    <property type="entry name" value="Winged helix' DNA-binding domain"/>
    <property type="match status" value="1"/>
</dbReference>
<keyword evidence="4" id="KW-0238">DNA-binding</keyword>
<dbReference type="EMBL" id="FYEZ01000002">
    <property type="protein sequence ID" value="SNC71879.1"/>
    <property type="molecule type" value="Genomic_DNA"/>
</dbReference>
<dbReference type="PANTHER" id="PTHR34580">
    <property type="match status" value="1"/>
</dbReference>
<evidence type="ECO:0000313" key="4">
    <source>
        <dbReference type="EMBL" id="SNC71879.1"/>
    </source>
</evidence>
<protein>
    <submittedName>
        <fullName evidence="4">Predicted DNA-binding transcriptional regulator YafY, contains an HTH and WYL domains</fullName>
    </submittedName>
</protein>
<dbReference type="InterPro" id="IPR013196">
    <property type="entry name" value="HTH_11"/>
</dbReference>
<proteinExistence type="predicted"/>
<evidence type="ECO:0000313" key="5">
    <source>
        <dbReference type="Proteomes" id="UP000198122"/>
    </source>
</evidence>
<evidence type="ECO:0000256" key="1">
    <source>
        <dbReference type="SAM" id="MobiDB-lite"/>
    </source>
</evidence>
<feature type="domain" description="Helix-turn-helix type 11" evidence="2">
    <location>
        <begin position="7"/>
        <end position="62"/>
    </location>
</feature>
<gene>
    <name evidence="4" type="ORF">SAMN05445756_1647</name>
</gene>
<dbReference type="PROSITE" id="PS52050">
    <property type="entry name" value="WYL"/>
    <property type="match status" value="1"/>
</dbReference>
<dbReference type="Gene3D" id="1.10.10.10">
    <property type="entry name" value="Winged helix-like DNA-binding domain superfamily/Winged helix DNA-binding domain"/>
    <property type="match status" value="1"/>
</dbReference>
<dbReference type="OrthoDB" id="3171994at2"/>